<evidence type="ECO:0000256" key="3">
    <source>
        <dbReference type="ARBA" id="ARBA00023180"/>
    </source>
</evidence>
<keyword evidence="1" id="KW-0732">Signal</keyword>
<keyword evidence="4" id="KW-0393">Immunoglobulin domain</keyword>
<protein>
    <recommendedName>
        <fullName evidence="6">Ig-like domain-containing protein</fullName>
    </recommendedName>
</protein>
<dbReference type="SMART" id="SM00406">
    <property type="entry name" value="IGv"/>
    <property type="match status" value="1"/>
</dbReference>
<evidence type="ECO:0000256" key="1">
    <source>
        <dbReference type="ARBA" id="ARBA00022729"/>
    </source>
</evidence>
<keyword evidence="2" id="KW-1015">Disulfide bond</keyword>
<dbReference type="InterPro" id="IPR036179">
    <property type="entry name" value="Ig-like_dom_sf"/>
</dbReference>
<dbReference type="AlphaFoldDB" id="G3UPZ8"/>
<sequence>MSWEEWAWICVLAAQCGTRGSSVLRALGSQFRLGAQTYSDLKLQQPQGLVVVTKGEILTLNCTVSESGPIGPVKWLKGWGSGNQTIYEHKGSFPRVMTATNDSSTDFTIHIRDVRLEDAGTYYCVKFSKGIFGDEVFKKGEGTAVLVHGEWIPSLSSRPSRSLSAHKWFDCCCPSPSATSEGQQDPIQTLCSSGSVSPLWSPPPGPGAAAA</sequence>
<feature type="compositionally biased region" description="Polar residues" evidence="5">
    <location>
        <begin position="178"/>
        <end position="191"/>
    </location>
</feature>
<dbReference type="Pfam" id="PF07686">
    <property type="entry name" value="V-set"/>
    <property type="match status" value="1"/>
</dbReference>
<evidence type="ECO:0000256" key="4">
    <source>
        <dbReference type="ARBA" id="ARBA00023319"/>
    </source>
</evidence>
<evidence type="ECO:0000256" key="5">
    <source>
        <dbReference type="SAM" id="MobiDB-lite"/>
    </source>
</evidence>
<dbReference type="SMART" id="SM00409">
    <property type="entry name" value="IG"/>
    <property type="match status" value="1"/>
</dbReference>
<reference evidence="7 8" key="1">
    <citation type="journal article" date="2010" name="PLoS Biol.">
        <title>Multi-platform next-generation sequencing of the domestic turkey (Meleagris gallopavo): genome assembly and analysis.</title>
        <authorList>
            <person name="Dalloul R.A."/>
            <person name="Long J.A."/>
            <person name="Zimin A.V."/>
            <person name="Aslam L."/>
            <person name="Beal K."/>
            <person name="Blomberg L.A."/>
            <person name="Bouffard P."/>
            <person name="Burt D.W."/>
            <person name="Crasta O."/>
            <person name="Crooijmans R.P."/>
            <person name="Cooper K."/>
            <person name="Coulombe R.A."/>
            <person name="De S."/>
            <person name="Delany M.E."/>
            <person name="Dodgson J.B."/>
            <person name="Dong J.J."/>
            <person name="Evans C."/>
            <person name="Frederickson K.M."/>
            <person name="Flicek P."/>
            <person name="Florea L."/>
            <person name="Folkerts O."/>
            <person name="Groenen M.A."/>
            <person name="Harkins T.T."/>
            <person name="Herrero J."/>
            <person name="Hoffmann S."/>
            <person name="Megens H.J."/>
            <person name="Jiang A."/>
            <person name="de Jong P."/>
            <person name="Kaiser P."/>
            <person name="Kim H."/>
            <person name="Kim K.W."/>
            <person name="Kim S."/>
            <person name="Langenberger D."/>
            <person name="Lee M.K."/>
            <person name="Lee T."/>
            <person name="Mane S."/>
            <person name="Marcais G."/>
            <person name="Marz M."/>
            <person name="McElroy A.P."/>
            <person name="Modise T."/>
            <person name="Nefedov M."/>
            <person name="Notredame C."/>
            <person name="Paton I.R."/>
            <person name="Payne W.S."/>
            <person name="Pertea G."/>
            <person name="Prickett D."/>
            <person name="Puiu D."/>
            <person name="Qioa D."/>
            <person name="Raineri E."/>
            <person name="Ruffier M."/>
            <person name="Salzberg S.L."/>
            <person name="Schatz M.C."/>
            <person name="Scheuring C."/>
            <person name="Schmidt C.J."/>
            <person name="Schroeder S."/>
            <person name="Searle S.M."/>
            <person name="Smith E.J."/>
            <person name="Smith J."/>
            <person name="Sonstegard T.S."/>
            <person name="Stadler P.F."/>
            <person name="Tafer H."/>
            <person name="Tu Z.J."/>
            <person name="Van Tassell C.P."/>
            <person name="Vilella A.J."/>
            <person name="Williams K.P."/>
            <person name="Yorke J.A."/>
            <person name="Zhang L."/>
            <person name="Zhang H.B."/>
            <person name="Zhang X."/>
            <person name="Zhang Y."/>
            <person name="Reed K.M."/>
        </authorList>
    </citation>
    <scope>NUCLEOTIDE SEQUENCE [LARGE SCALE GENOMIC DNA]</scope>
</reference>
<dbReference type="InterPro" id="IPR007110">
    <property type="entry name" value="Ig-like_dom"/>
</dbReference>
<dbReference type="Ensembl" id="ENSMGAT00000020856.2">
    <property type="protein sequence ID" value="ENSMGAP00000017661.2"/>
    <property type="gene ID" value="ENSMGAG00000018949.1"/>
</dbReference>
<evidence type="ECO:0000256" key="2">
    <source>
        <dbReference type="ARBA" id="ARBA00023157"/>
    </source>
</evidence>
<dbReference type="FunFam" id="2.60.40.10:FF:000295">
    <property type="entry name" value="Tyrosine-protein phosphatase non-receptor type substrate 1"/>
    <property type="match status" value="1"/>
</dbReference>
<dbReference type="Gene3D" id="2.60.40.10">
    <property type="entry name" value="Immunoglobulins"/>
    <property type="match status" value="1"/>
</dbReference>
<evidence type="ECO:0000313" key="7">
    <source>
        <dbReference type="Ensembl" id="ENSMGAP00000017661.2"/>
    </source>
</evidence>
<dbReference type="SUPFAM" id="SSF48726">
    <property type="entry name" value="Immunoglobulin"/>
    <property type="match status" value="1"/>
</dbReference>
<evidence type="ECO:0000259" key="6">
    <source>
        <dbReference type="PROSITE" id="PS50835"/>
    </source>
</evidence>
<dbReference type="GeneTree" id="ENSGT00960000186656"/>
<accession>G3UPZ8</accession>
<dbReference type="InterPro" id="IPR013106">
    <property type="entry name" value="Ig_V-set"/>
</dbReference>
<feature type="compositionally biased region" description="Pro residues" evidence="5">
    <location>
        <begin position="200"/>
        <end position="211"/>
    </location>
</feature>
<dbReference type="Proteomes" id="UP000001645">
    <property type="component" value="Chromosome 22"/>
</dbReference>
<keyword evidence="3" id="KW-0325">Glycoprotein</keyword>
<feature type="region of interest" description="Disordered" evidence="5">
    <location>
        <begin position="178"/>
        <end position="211"/>
    </location>
</feature>
<evidence type="ECO:0000313" key="8">
    <source>
        <dbReference type="Proteomes" id="UP000001645"/>
    </source>
</evidence>
<feature type="domain" description="Ig-like" evidence="6">
    <location>
        <begin position="52"/>
        <end position="124"/>
    </location>
</feature>
<proteinExistence type="predicted"/>
<dbReference type="InterPro" id="IPR003599">
    <property type="entry name" value="Ig_sub"/>
</dbReference>
<name>G3UPZ8_MELGA</name>
<organism evidence="7 8">
    <name type="scientific">Meleagris gallopavo</name>
    <name type="common">Wild turkey</name>
    <dbReference type="NCBI Taxonomy" id="9103"/>
    <lineage>
        <taxon>Eukaryota</taxon>
        <taxon>Metazoa</taxon>
        <taxon>Chordata</taxon>
        <taxon>Craniata</taxon>
        <taxon>Vertebrata</taxon>
        <taxon>Euteleostomi</taxon>
        <taxon>Archelosauria</taxon>
        <taxon>Archosauria</taxon>
        <taxon>Dinosauria</taxon>
        <taxon>Saurischia</taxon>
        <taxon>Theropoda</taxon>
        <taxon>Coelurosauria</taxon>
        <taxon>Aves</taxon>
        <taxon>Neognathae</taxon>
        <taxon>Galloanserae</taxon>
        <taxon>Galliformes</taxon>
        <taxon>Phasianidae</taxon>
        <taxon>Meleagridinae</taxon>
        <taxon>Meleagris</taxon>
    </lineage>
</organism>
<dbReference type="PANTHER" id="PTHR19971">
    <property type="entry name" value="SIGNAL-REGULATORY PROTEIN BETA"/>
    <property type="match status" value="1"/>
</dbReference>
<dbReference type="InParanoid" id="G3UPZ8"/>
<reference evidence="7" key="3">
    <citation type="submission" date="2025-09" db="UniProtKB">
        <authorList>
            <consortium name="Ensembl"/>
        </authorList>
    </citation>
    <scope>IDENTIFICATION</scope>
</reference>
<dbReference type="InterPro" id="IPR051755">
    <property type="entry name" value="Ig-like_CS_Receptor"/>
</dbReference>
<dbReference type="InterPro" id="IPR013783">
    <property type="entry name" value="Ig-like_fold"/>
</dbReference>
<keyword evidence="8" id="KW-1185">Reference proteome</keyword>
<reference evidence="7" key="2">
    <citation type="submission" date="2025-08" db="UniProtKB">
        <authorList>
            <consortium name="Ensembl"/>
        </authorList>
    </citation>
    <scope>IDENTIFICATION</scope>
</reference>
<dbReference type="PROSITE" id="PS50835">
    <property type="entry name" value="IG_LIKE"/>
    <property type="match status" value="1"/>
</dbReference>